<feature type="compositionally biased region" description="Basic residues" evidence="1">
    <location>
        <begin position="159"/>
        <end position="170"/>
    </location>
</feature>
<evidence type="ECO:0000313" key="2">
    <source>
        <dbReference type="EMBL" id="KAF4308049.1"/>
    </source>
</evidence>
<proteinExistence type="predicted"/>
<evidence type="ECO:0000313" key="3">
    <source>
        <dbReference type="Proteomes" id="UP000572817"/>
    </source>
</evidence>
<dbReference type="AlphaFoldDB" id="A0A8H4N246"/>
<reference evidence="2" key="1">
    <citation type="submission" date="2020-04" db="EMBL/GenBank/DDBJ databases">
        <title>Genome Assembly and Annotation of Botryosphaeria dothidea sdau 11-99, a Latent Pathogen of Apple Fruit Ring Rot in China.</title>
        <authorList>
            <person name="Yu C."/>
            <person name="Diao Y."/>
            <person name="Lu Q."/>
            <person name="Zhao J."/>
            <person name="Cui S."/>
            <person name="Peng C."/>
            <person name="He B."/>
            <person name="Liu H."/>
        </authorList>
    </citation>
    <scope>NUCLEOTIDE SEQUENCE [LARGE SCALE GENOMIC DNA]</scope>
    <source>
        <strain evidence="2">Sdau11-99</strain>
    </source>
</reference>
<name>A0A8H4N246_9PEZI</name>
<gene>
    <name evidence="2" type="ORF">GTA08_BOTSDO03972</name>
</gene>
<sequence>MEQITPDLSTAYHALLTEIHTPQKTFAEPVWSPLESNYLDDSDSSSVSSDETVVGGFDHSFLRPSPPPTSPDMDKRVQWAQNPDNRPKITDTPSTSPLFVILDMLDIMLEQAEESENGSKTAKPMGVSWELESDLETSCDQVEERLQLFRSHSQSGPSARRRHHRLRPSRRSAPSLAPPVAPQPDPDSGLSPTQLMQMIDILMTRWPMVESAVLTTMHQNPGANIKKYIDMLGKVLLNRVNGSAPS</sequence>
<organism evidence="2 3">
    <name type="scientific">Botryosphaeria dothidea</name>
    <dbReference type="NCBI Taxonomy" id="55169"/>
    <lineage>
        <taxon>Eukaryota</taxon>
        <taxon>Fungi</taxon>
        <taxon>Dikarya</taxon>
        <taxon>Ascomycota</taxon>
        <taxon>Pezizomycotina</taxon>
        <taxon>Dothideomycetes</taxon>
        <taxon>Dothideomycetes incertae sedis</taxon>
        <taxon>Botryosphaeriales</taxon>
        <taxon>Botryosphaeriaceae</taxon>
        <taxon>Botryosphaeria</taxon>
    </lineage>
</organism>
<dbReference type="Proteomes" id="UP000572817">
    <property type="component" value="Unassembled WGS sequence"/>
</dbReference>
<feature type="region of interest" description="Disordered" evidence="1">
    <location>
        <begin position="57"/>
        <end position="95"/>
    </location>
</feature>
<dbReference type="EMBL" id="WWBZ02000022">
    <property type="protein sequence ID" value="KAF4308049.1"/>
    <property type="molecule type" value="Genomic_DNA"/>
</dbReference>
<comment type="caution">
    <text evidence="2">The sequence shown here is derived from an EMBL/GenBank/DDBJ whole genome shotgun (WGS) entry which is preliminary data.</text>
</comment>
<feature type="compositionally biased region" description="Pro residues" evidence="1">
    <location>
        <begin position="176"/>
        <end position="185"/>
    </location>
</feature>
<evidence type="ECO:0000256" key="1">
    <source>
        <dbReference type="SAM" id="MobiDB-lite"/>
    </source>
</evidence>
<feature type="region of interest" description="Disordered" evidence="1">
    <location>
        <begin position="149"/>
        <end position="192"/>
    </location>
</feature>
<protein>
    <submittedName>
        <fullName evidence="2">Uncharacterized protein</fullName>
    </submittedName>
</protein>
<accession>A0A8H4N246</accession>
<dbReference type="OrthoDB" id="3927132at2759"/>
<keyword evidence="3" id="KW-1185">Reference proteome</keyword>